<proteinExistence type="predicted"/>
<dbReference type="AlphaFoldDB" id="A0A0M0FCE0"/>
<sequence length="180" mass="19110">MNARRRTRPPRPRRQPPRDPPLRWWSGLLLAAVPLGIGALLLRASWDDLAEGEEVVPAVLVLAFLLAFAVGAVSLTVPRSLGERLYAVAKVLLTGTVTVFFGWLVIGGLLVPELVATGSGSGRAPSTPLAARITAVIALVAFGGVAVQALVDRRRRRRRGQGGGGRAPLGSGVFSRGRRR</sequence>
<evidence type="ECO:0000256" key="1">
    <source>
        <dbReference type="SAM" id="MobiDB-lite"/>
    </source>
</evidence>
<feature type="transmembrane region" description="Helical" evidence="2">
    <location>
        <begin position="87"/>
        <end position="109"/>
    </location>
</feature>
<feature type="transmembrane region" description="Helical" evidence="2">
    <location>
        <begin position="129"/>
        <end position="151"/>
    </location>
</feature>
<evidence type="ECO:0000313" key="4">
    <source>
        <dbReference type="Proteomes" id="UP000037387"/>
    </source>
</evidence>
<dbReference type="EMBL" id="ATNL01000006">
    <property type="protein sequence ID" value="KON75042.1"/>
    <property type="molecule type" value="Genomic_DNA"/>
</dbReference>
<gene>
    <name evidence="3" type="ORF">M768_03625</name>
</gene>
<dbReference type="Proteomes" id="UP000037387">
    <property type="component" value="Unassembled WGS sequence"/>
</dbReference>
<feature type="region of interest" description="Disordered" evidence="1">
    <location>
        <begin position="156"/>
        <end position="180"/>
    </location>
</feature>
<keyword evidence="2" id="KW-0472">Membrane</keyword>
<evidence type="ECO:0000313" key="3">
    <source>
        <dbReference type="EMBL" id="KON75042.1"/>
    </source>
</evidence>
<keyword evidence="2" id="KW-1133">Transmembrane helix</keyword>
<dbReference type="RefSeq" id="WP_053369466.1">
    <property type="nucleotide sequence ID" value="NZ_KQ435288.1"/>
</dbReference>
<evidence type="ECO:0000256" key="2">
    <source>
        <dbReference type="SAM" id="Phobius"/>
    </source>
</evidence>
<protein>
    <submittedName>
        <fullName evidence="3">Uncharacterized protein</fullName>
    </submittedName>
</protein>
<name>A0A0M0FCE0_CELCE</name>
<keyword evidence="4" id="KW-1185">Reference proteome</keyword>
<comment type="caution">
    <text evidence="3">The sequence shown here is derived from an EMBL/GenBank/DDBJ whole genome shotgun (WGS) entry which is preliminary data.</text>
</comment>
<feature type="transmembrane region" description="Helical" evidence="2">
    <location>
        <begin position="21"/>
        <end position="43"/>
    </location>
</feature>
<accession>A0A0M0FCE0</accession>
<dbReference type="PATRIC" id="fig|1350482.3.peg.710"/>
<organism evidence="3 4">
    <name type="scientific">Cellulosimicrobium cellulans F16</name>
    <dbReference type="NCBI Taxonomy" id="1350482"/>
    <lineage>
        <taxon>Bacteria</taxon>
        <taxon>Bacillati</taxon>
        <taxon>Actinomycetota</taxon>
        <taxon>Actinomycetes</taxon>
        <taxon>Micrococcales</taxon>
        <taxon>Promicromonosporaceae</taxon>
        <taxon>Cellulosimicrobium</taxon>
    </lineage>
</organism>
<keyword evidence="2" id="KW-0812">Transmembrane</keyword>
<reference evidence="3 4" key="1">
    <citation type="journal article" date="2015" name="Sci. Rep.">
        <title>Functional and structural properties of a novel cellulosome-like multienzyme complex: efficient glycoside hydrolysis of water-insoluble 7-xylosyl-10-deacetylpaclitaxel.</title>
        <authorList>
            <person name="Dou T.Y."/>
            <person name="Luan H.W."/>
            <person name="Ge G.B."/>
            <person name="Dong M.M."/>
            <person name="Zou H.F."/>
            <person name="He Y.Q."/>
            <person name="Cui P."/>
            <person name="Wang J.Y."/>
            <person name="Hao D.C."/>
            <person name="Yang S.L."/>
            <person name="Yang L."/>
        </authorList>
    </citation>
    <scope>NUCLEOTIDE SEQUENCE [LARGE SCALE GENOMIC DNA]</scope>
    <source>
        <strain evidence="3 4">F16</strain>
    </source>
</reference>
<feature type="transmembrane region" description="Helical" evidence="2">
    <location>
        <begin position="55"/>
        <end position="75"/>
    </location>
</feature>